<dbReference type="KEGG" id="ehx:EMIHUDRAFT_454271"/>
<evidence type="ECO:0000256" key="7">
    <source>
        <dbReference type="ARBA" id="ARBA00022840"/>
    </source>
</evidence>
<keyword evidence="11" id="KW-1185">Reference proteome</keyword>
<dbReference type="EnsemblProtists" id="EOD40392">
    <property type="protein sequence ID" value="EOD40392"/>
    <property type="gene ID" value="EMIHUDRAFT_454271"/>
</dbReference>
<accession>A0A0D3KXA7</accession>
<dbReference type="Pfam" id="PF02696">
    <property type="entry name" value="SelO"/>
    <property type="match status" value="1"/>
</dbReference>
<keyword evidence="7" id="KW-0067">ATP-binding</keyword>
<dbReference type="InterPro" id="IPR003846">
    <property type="entry name" value="SelO"/>
</dbReference>
<evidence type="ECO:0000256" key="1">
    <source>
        <dbReference type="ARBA" id="ARBA00001946"/>
    </source>
</evidence>
<dbReference type="PaxDb" id="2903-EOD40392"/>
<dbReference type="HOGENOM" id="CLU_591133_0_0_1"/>
<comment type="similarity">
    <text evidence="2">Belongs to the SELO family.</text>
</comment>
<evidence type="ECO:0000256" key="9">
    <source>
        <dbReference type="ARBA" id="ARBA00031547"/>
    </source>
</evidence>
<protein>
    <recommendedName>
        <fullName evidence="9">Selenoprotein O</fullName>
    </recommendedName>
</protein>
<dbReference type="AlphaFoldDB" id="A0A0D3KXA7"/>
<keyword evidence="6" id="KW-0547">Nucleotide-binding</keyword>
<keyword evidence="5" id="KW-0479">Metal-binding</keyword>
<evidence type="ECO:0000256" key="3">
    <source>
        <dbReference type="ARBA" id="ARBA00022679"/>
    </source>
</evidence>
<dbReference type="GO" id="GO:0005524">
    <property type="term" value="F:ATP binding"/>
    <property type="evidence" value="ECO:0007669"/>
    <property type="project" value="UniProtKB-KW"/>
</dbReference>
<dbReference type="GO" id="GO:0016779">
    <property type="term" value="F:nucleotidyltransferase activity"/>
    <property type="evidence" value="ECO:0007669"/>
    <property type="project" value="UniProtKB-KW"/>
</dbReference>
<dbReference type="RefSeq" id="XP_005792821.1">
    <property type="nucleotide sequence ID" value="XM_005792764.1"/>
</dbReference>
<evidence type="ECO:0000256" key="6">
    <source>
        <dbReference type="ARBA" id="ARBA00022741"/>
    </source>
</evidence>
<reference evidence="11" key="1">
    <citation type="journal article" date="2013" name="Nature">
        <title>Pan genome of the phytoplankton Emiliania underpins its global distribution.</title>
        <authorList>
            <person name="Read B.A."/>
            <person name="Kegel J."/>
            <person name="Klute M.J."/>
            <person name="Kuo A."/>
            <person name="Lefebvre S.C."/>
            <person name="Maumus F."/>
            <person name="Mayer C."/>
            <person name="Miller J."/>
            <person name="Monier A."/>
            <person name="Salamov A."/>
            <person name="Young J."/>
            <person name="Aguilar M."/>
            <person name="Claverie J.M."/>
            <person name="Frickenhaus S."/>
            <person name="Gonzalez K."/>
            <person name="Herman E.K."/>
            <person name="Lin Y.C."/>
            <person name="Napier J."/>
            <person name="Ogata H."/>
            <person name="Sarno A.F."/>
            <person name="Shmutz J."/>
            <person name="Schroeder D."/>
            <person name="de Vargas C."/>
            <person name="Verret F."/>
            <person name="von Dassow P."/>
            <person name="Valentin K."/>
            <person name="Van de Peer Y."/>
            <person name="Wheeler G."/>
            <person name="Dacks J.B."/>
            <person name="Delwiche C.F."/>
            <person name="Dyhrman S.T."/>
            <person name="Glockner G."/>
            <person name="John U."/>
            <person name="Richards T."/>
            <person name="Worden A.Z."/>
            <person name="Zhang X."/>
            <person name="Grigoriev I.V."/>
            <person name="Allen A.E."/>
            <person name="Bidle K."/>
            <person name="Borodovsky M."/>
            <person name="Bowler C."/>
            <person name="Brownlee C."/>
            <person name="Cock J.M."/>
            <person name="Elias M."/>
            <person name="Gladyshev V.N."/>
            <person name="Groth M."/>
            <person name="Guda C."/>
            <person name="Hadaegh A."/>
            <person name="Iglesias-Rodriguez M.D."/>
            <person name="Jenkins J."/>
            <person name="Jones B.M."/>
            <person name="Lawson T."/>
            <person name="Leese F."/>
            <person name="Lindquist E."/>
            <person name="Lobanov A."/>
            <person name="Lomsadze A."/>
            <person name="Malik S.B."/>
            <person name="Marsh M.E."/>
            <person name="Mackinder L."/>
            <person name="Mock T."/>
            <person name="Mueller-Roeber B."/>
            <person name="Pagarete A."/>
            <person name="Parker M."/>
            <person name="Probert I."/>
            <person name="Quesneville H."/>
            <person name="Raines C."/>
            <person name="Rensing S.A."/>
            <person name="Riano-Pachon D.M."/>
            <person name="Richier S."/>
            <person name="Rokitta S."/>
            <person name="Shiraiwa Y."/>
            <person name="Soanes D.M."/>
            <person name="van der Giezen M."/>
            <person name="Wahlund T.M."/>
            <person name="Williams B."/>
            <person name="Wilson W."/>
            <person name="Wolfe G."/>
            <person name="Wurch L.L."/>
        </authorList>
    </citation>
    <scope>NUCLEOTIDE SEQUENCE</scope>
</reference>
<organism evidence="10 11">
    <name type="scientific">Emiliania huxleyi (strain CCMP1516)</name>
    <dbReference type="NCBI Taxonomy" id="280463"/>
    <lineage>
        <taxon>Eukaryota</taxon>
        <taxon>Haptista</taxon>
        <taxon>Haptophyta</taxon>
        <taxon>Prymnesiophyceae</taxon>
        <taxon>Isochrysidales</taxon>
        <taxon>Noelaerhabdaceae</taxon>
        <taxon>Emiliania</taxon>
    </lineage>
</organism>
<comment type="cofactor">
    <cofactor evidence="1">
        <name>Mg(2+)</name>
        <dbReference type="ChEBI" id="CHEBI:18420"/>
    </cofactor>
</comment>
<dbReference type="GeneID" id="17285663"/>
<dbReference type="PANTHER" id="PTHR12153">
    <property type="entry name" value="SELENOPROTEIN O"/>
    <property type="match status" value="1"/>
</dbReference>
<dbReference type="eggNOG" id="KOG2542">
    <property type="taxonomic scope" value="Eukaryota"/>
</dbReference>
<evidence type="ECO:0000256" key="2">
    <source>
        <dbReference type="ARBA" id="ARBA00009747"/>
    </source>
</evidence>
<sequence>MHILSEHAVCGRMNAKITVALGDSLIMRTWSTWSAPLVMALLAVAVGPLITGSRCDAHAALVSALRGLNFDNTAVRTLAVDPQLGGPVRQRLPLAIRSDLAAYLSGNEQLPGAEPFAAAYCGHQFGRFAGQLGDGAVLRSSIRELLASEAMHALRLPTTRAAALEPSRNLPAGNNGQLREERCAVLARAGMTEEVLAPLFEYALQRHYPHLCSLPSRTQRVAAFVARRTAQLVAGWQTVGFVHGVLNTDNMAITGDTIDYGPFGFVDQFDPDYSPNDSDAAGRYSYRQQPAGEADDALLESLLGVMQRTGADFTNTFRALSRIGWEASEAASYRAPQDFDAVLEYCLAQCASTEAMLKRARPIFHPKALARLAAIAQTEPERLAQFGLDASVVARETQRAARREALARVTPRDKRLSDAEAWRAWLHARVQRLLAKPYDDQGHALVERYASLPPDWSHDLVLT</sequence>
<proteinExistence type="inferred from homology"/>
<evidence type="ECO:0000256" key="5">
    <source>
        <dbReference type="ARBA" id="ARBA00022723"/>
    </source>
</evidence>
<dbReference type="Proteomes" id="UP000013827">
    <property type="component" value="Unassembled WGS sequence"/>
</dbReference>
<evidence type="ECO:0000256" key="4">
    <source>
        <dbReference type="ARBA" id="ARBA00022695"/>
    </source>
</evidence>
<evidence type="ECO:0000313" key="10">
    <source>
        <dbReference type="EnsemblProtists" id="EOD40392"/>
    </source>
</evidence>
<evidence type="ECO:0000313" key="11">
    <source>
        <dbReference type="Proteomes" id="UP000013827"/>
    </source>
</evidence>
<evidence type="ECO:0000256" key="8">
    <source>
        <dbReference type="ARBA" id="ARBA00022842"/>
    </source>
</evidence>
<reference evidence="10" key="2">
    <citation type="submission" date="2024-10" db="UniProtKB">
        <authorList>
            <consortium name="EnsemblProtists"/>
        </authorList>
    </citation>
    <scope>IDENTIFICATION</scope>
</reference>
<keyword evidence="8" id="KW-0460">Magnesium</keyword>
<dbReference type="PANTHER" id="PTHR12153:SF15">
    <property type="entry name" value="PROTEIN ADENYLYLTRANSFERASE SELO, MITOCHONDRIAL"/>
    <property type="match status" value="1"/>
</dbReference>
<name>A0A0D3KXA7_EMIH1</name>
<keyword evidence="3" id="KW-0808">Transferase</keyword>
<dbReference type="GO" id="GO:0046872">
    <property type="term" value="F:metal ion binding"/>
    <property type="evidence" value="ECO:0007669"/>
    <property type="project" value="UniProtKB-KW"/>
</dbReference>
<dbReference type="STRING" id="2903.R1DZ24"/>
<keyword evidence="4" id="KW-0548">Nucleotidyltransferase</keyword>